<dbReference type="RefSeq" id="WP_083950751.1">
    <property type="nucleotide sequence ID" value="NZ_FTOQ01000027.1"/>
</dbReference>
<gene>
    <name evidence="4" type="ORF">SAMN05421759_1278</name>
</gene>
<keyword evidence="1" id="KW-0233">DNA recombination</keyword>
<dbReference type="Pfam" id="PF00589">
    <property type="entry name" value="Phage_integrase"/>
    <property type="match status" value="1"/>
</dbReference>
<dbReference type="CDD" id="cd00397">
    <property type="entry name" value="DNA_BRE_C"/>
    <property type="match status" value="1"/>
</dbReference>
<reference evidence="5" key="1">
    <citation type="submission" date="2017-01" db="EMBL/GenBank/DDBJ databases">
        <authorList>
            <person name="Varghese N."/>
            <person name="Submissions S."/>
        </authorList>
    </citation>
    <scope>NUCLEOTIDE SEQUENCE [LARGE SCALE GENOMIC DNA]</scope>
    <source>
        <strain evidence="5">DSM 29430</strain>
    </source>
</reference>
<keyword evidence="5" id="KW-1185">Reference proteome</keyword>
<feature type="region of interest" description="Disordered" evidence="2">
    <location>
        <begin position="314"/>
        <end position="335"/>
    </location>
</feature>
<dbReference type="GO" id="GO:0015074">
    <property type="term" value="P:DNA integration"/>
    <property type="evidence" value="ECO:0007669"/>
    <property type="project" value="InterPro"/>
</dbReference>
<evidence type="ECO:0000313" key="4">
    <source>
        <dbReference type="EMBL" id="SIT17601.1"/>
    </source>
</evidence>
<dbReference type="EMBL" id="FTOQ01000027">
    <property type="protein sequence ID" value="SIT17601.1"/>
    <property type="molecule type" value="Genomic_DNA"/>
</dbReference>
<evidence type="ECO:0000256" key="1">
    <source>
        <dbReference type="ARBA" id="ARBA00023172"/>
    </source>
</evidence>
<accession>A0A1N7Q457</accession>
<sequence>MALDTLLRSYFDSSGESMRALSLRAGLNPKAVSDILNIPGLKPRHATLTALSEATGHDLFAAVGETRVTYADLIARVLNTEDRALASKLRWLCRNAGWTPELRAVCKQDVIDFFDANTAARFDLSEGSYATYRSALIKAAGRGEPHRRRRRIDDIAGIYRDAHQAIKESALPKSARLSAGSFLLYLHDVDIAPGEITTATLGDYYNHRITVSPKSEAQCEKHVREIATLLKRLANDPEFSDFGFVTATHPFANARNRYGVAEERIAPLMAEFDARVAPWVLGQMSRDGKTREAFIAELDAKEDEEPIADKKALLPAKRREKAQRSGQPDQDCGSARNDAIRKAGVLVGKSTWSEETLKTRRGYVVSIAKALSASTGIAPDTIEELTDPEFLEAATQTIKEANQGEFPSSYIDKVLQSIRKIAQDYQCRSADDLLVIDDLIKLHKAGFKGISPRNKAKLRQFNEARIKKTINLSGEILGDVNRIIDKNESPGGSATASCRNLWRSSTPNSPVTSWRRSLTTFSCHARRGARTYLQARLDWITWPDDRARIVVPASKVKMRQDGDADLTIVLALSTSRLLQTYLQTLRPALVKDRPGTNPYLFPGQGATNQDGHYGALLERVTQILHRKVGVKIHPHLFRHLVGWIWLKESLDNLPKVQKLLGHLSIETTIEFYAELDENLISDEWLAVLDRRKAA</sequence>
<dbReference type="SUPFAM" id="SSF56349">
    <property type="entry name" value="DNA breaking-rejoining enzymes"/>
    <property type="match status" value="1"/>
</dbReference>
<dbReference type="STRING" id="633194.SAMN05421759_1278"/>
<dbReference type="OrthoDB" id="9803188at2"/>
<organism evidence="4 5">
    <name type="scientific">Roseivivax lentus</name>
    <dbReference type="NCBI Taxonomy" id="633194"/>
    <lineage>
        <taxon>Bacteria</taxon>
        <taxon>Pseudomonadati</taxon>
        <taxon>Pseudomonadota</taxon>
        <taxon>Alphaproteobacteria</taxon>
        <taxon>Rhodobacterales</taxon>
        <taxon>Roseobacteraceae</taxon>
        <taxon>Roseivivax</taxon>
    </lineage>
</organism>
<dbReference type="InterPro" id="IPR011010">
    <property type="entry name" value="DNA_brk_join_enz"/>
</dbReference>
<protein>
    <submittedName>
        <fullName evidence="4">Phage integrase family protein</fullName>
    </submittedName>
</protein>
<proteinExistence type="predicted"/>
<dbReference type="Gene3D" id="1.10.443.10">
    <property type="entry name" value="Intergrase catalytic core"/>
    <property type="match status" value="1"/>
</dbReference>
<dbReference type="Proteomes" id="UP000186684">
    <property type="component" value="Unassembled WGS sequence"/>
</dbReference>
<name>A0A1N7Q457_9RHOB</name>
<dbReference type="GO" id="GO:0006310">
    <property type="term" value="P:DNA recombination"/>
    <property type="evidence" value="ECO:0007669"/>
    <property type="project" value="UniProtKB-KW"/>
</dbReference>
<evidence type="ECO:0000313" key="5">
    <source>
        <dbReference type="Proteomes" id="UP000186684"/>
    </source>
</evidence>
<feature type="domain" description="Tyr recombinase" evidence="3">
    <location>
        <begin position="467"/>
        <end position="685"/>
    </location>
</feature>
<dbReference type="InterPro" id="IPR002104">
    <property type="entry name" value="Integrase_catalytic"/>
</dbReference>
<evidence type="ECO:0000259" key="3">
    <source>
        <dbReference type="PROSITE" id="PS51898"/>
    </source>
</evidence>
<dbReference type="PROSITE" id="PS51898">
    <property type="entry name" value="TYR_RECOMBINASE"/>
    <property type="match status" value="1"/>
</dbReference>
<dbReference type="AlphaFoldDB" id="A0A1N7Q457"/>
<evidence type="ECO:0000256" key="2">
    <source>
        <dbReference type="SAM" id="MobiDB-lite"/>
    </source>
</evidence>
<dbReference type="GO" id="GO:0003677">
    <property type="term" value="F:DNA binding"/>
    <property type="evidence" value="ECO:0007669"/>
    <property type="project" value="InterPro"/>
</dbReference>
<dbReference type="InterPro" id="IPR013762">
    <property type="entry name" value="Integrase-like_cat_sf"/>
</dbReference>